<comment type="function">
    <text evidence="4">One of the early assembly proteins it binds 23S rRNA. One of the proteins that surrounds the polypeptide exit tunnel on the outside of the ribosome. Forms the main docking site for trigger factor binding to the ribosome.</text>
</comment>
<proteinExistence type="inferred from homology"/>
<evidence type="ECO:0000313" key="5">
    <source>
        <dbReference type="EMBL" id="OGY13277.1"/>
    </source>
</evidence>
<dbReference type="Proteomes" id="UP000178659">
    <property type="component" value="Unassembled WGS sequence"/>
</dbReference>
<dbReference type="GO" id="GO:0019843">
    <property type="term" value="F:rRNA binding"/>
    <property type="evidence" value="ECO:0007669"/>
    <property type="project" value="UniProtKB-UniRule"/>
</dbReference>
<comment type="subunit">
    <text evidence="4">Part of the 50S ribosomal subunit. Contacts protein L29, and trigger factor when it is bound to the ribosome.</text>
</comment>
<dbReference type="AlphaFoldDB" id="A0A1G1VD80"/>
<evidence type="ECO:0000313" key="6">
    <source>
        <dbReference type="Proteomes" id="UP000178659"/>
    </source>
</evidence>
<dbReference type="Pfam" id="PF00276">
    <property type="entry name" value="Ribosomal_L23"/>
    <property type="match status" value="1"/>
</dbReference>
<dbReference type="Gene3D" id="3.30.70.330">
    <property type="match status" value="1"/>
</dbReference>
<sequence length="104" mass="11873">MLKPIISEKSLKSVQSSNEYTFLVDKNSDKFGVKEAVEKLFGVKVLDVRNKIARGKLKKHGKAKKITRGQDEKHVVVKLAEKDKIDLFETKEQSKSKSKTKKEK</sequence>
<keyword evidence="4" id="KW-0694">RNA-binding</keyword>
<organism evidence="5 6">
    <name type="scientific">Candidatus Blackburnbacteria bacterium RIFCSPLOWO2_01_FULL_40_20</name>
    <dbReference type="NCBI Taxonomy" id="1797519"/>
    <lineage>
        <taxon>Bacteria</taxon>
        <taxon>Candidatus Blackburniibacteriota</taxon>
    </lineage>
</organism>
<dbReference type="InterPro" id="IPR012677">
    <property type="entry name" value="Nucleotide-bd_a/b_plait_sf"/>
</dbReference>
<dbReference type="InterPro" id="IPR013025">
    <property type="entry name" value="Ribosomal_uL23-like"/>
</dbReference>
<gene>
    <name evidence="4" type="primary">rplW</name>
    <name evidence="5" type="ORF">A3A77_02505</name>
</gene>
<name>A0A1G1VD80_9BACT</name>
<reference evidence="5 6" key="1">
    <citation type="journal article" date="2016" name="Nat. Commun.">
        <title>Thousands of microbial genomes shed light on interconnected biogeochemical processes in an aquifer system.</title>
        <authorList>
            <person name="Anantharaman K."/>
            <person name="Brown C.T."/>
            <person name="Hug L.A."/>
            <person name="Sharon I."/>
            <person name="Castelle C.J."/>
            <person name="Probst A.J."/>
            <person name="Thomas B.C."/>
            <person name="Singh A."/>
            <person name="Wilkins M.J."/>
            <person name="Karaoz U."/>
            <person name="Brodie E.L."/>
            <person name="Williams K.H."/>
            <person name="Hubbard S.S."/>
            <person name="Banfield J.F."/>
        </authorList>
    </citation>
    <scope>NUCLEOTIDE SEQUENCE [LARGE SCALE GENOMIC DNA]</scope>
</reference>
<keyword evidence="2 4" id="KW-0689">Ribosomal protein</keyword>
<evidence type="ECO:0000256" key="3">
    <source>
        <dbReference type="ARBA" id="ARBA00023274"/>
    </source>
</evidence>
<protein>
    <recommendedName>
        <fullName evidence="4">Large ribosomal subunit protein uL23</fullName>
    </recommendedName>
</protein>
<dbReference type="InterPro" id="IPR012678">
    <property type="entry name" value="Ribosomal_uL23/eL15/eS24_sf"/>
</dbReference>
<evidence type="ECO:0000256" key="1">
    <source>
        <dbReference type="ARBA" id="ARBA00006700"/>
    </source>
</evidence>
<keyword evidence="3 4" id="KW-0687">Ribonucleoprotein</keyword>
<keyword evidence="4" id="KW-0699">rRNA-binding</keyword>
<dbReference type="GO" id="GO:1990904">
    <property type="term" value="C:ribonucleoprotein complex"/>
    <property type="evidence" value="ECO:0007669"/>
    <property type="project" value="UniProtKB-KW"/>
</dbReference>
<dbReference type="SUPFAM" id="SSF54189">
    <property type="entry name" value="Ribosomal proteins S24e, L23 and L15e"/>
    <property type="match status" value="1"/>
</dbReference>
<dbReference type="HAMAP" id="MF_01369_B">
    <property type="entry name" value="Ribosomal_uL23_B"/>
    <property type="match status" value="1"/>
</dbReference>
<dbReference type="GO" id="GO:0006412">
    <property type="term" value="P:translation"/>
    <property type="evidence" value="ECO:0007669"/>
    <property type="project" value="UniProtKB-UniRule"/>
</dbReference>
<evidence type="ECO:0000256" key="2">
    <source>
        <dbReference type="ARBA" id="ARBA00022980"/>
    </source>
</evidence>
<accession>A0A1G1VD80</accession>
<comment type="similarity">
    <text evidence="1 4">Belongs to the universal ribosomal protein uL23 family.</text>
</comment>
<evidence type="ECO:0000256" key="4">
    <source>
        <dbReference type="HAMAP-Rule" id="MF_01369"/>
    </source>
</evidence>
<dbReference type="GO" id="GO:0003735">
    <property type="term" value="F:structural constituent of ribosome"/>
    <property type="evidence" value="ECO:0007669"/>
    <property type="project" value="InterPro"/>
</dbReference>
<dbReference type="GO" id="GO:0005840">
    <property type="term" value="C:ribosome"/>
    <property type="evidence" value="ECO:0007669"/>
    <property type="project" value="UniProtKB-KW"/>
</dbReference>
<comment type="caution">
    <text evidence="5">The sequence shown here is derived from an EMBL/GenBank/DDBJ whole genome shotgun (WGS) entry which is preliminary data.</text>
</comment>
<dbReference type="EMBL" id="MHCC01000017">
    <property type="protein sequence ID" value="OGY13277.1"/>
    <property type="molecule type" value="Genomic_DNA"/>
</dbReference>